<feature type="compositionally biased region" description="Acidic residues" evidence="1">
    <location>
        <begin position="603"/>
        <end position="613"/>
    </location>
</feature>
<proteinExistence type="predicted"/>
<dbReference type="GO" id="GO:0003677">
    <property type="term" value="F:DNA binding"/>
    <property type="evidence" value="ECO:0007669"/>
    <property type="project" value="InterPro"/>
</dbReference>
<reference evidence="3" key="2">
    <citation type="submission" date="2024-04" db="EMBL/GenBank/DDBJ databases">
        <authorList>
            <person name="Chen Y."/>
            <person name="Shah S."/>
            <person name="Dougan E. K."/>
            <person name="Thang M."/>
            <person name="Chan C."/>
        </authorList>
    </citation>
    <scope>NUCLEOTIDE SEQUENCE [LARGE SCALE GENOMIC DNA]</scope>
</reference>
<organism evidence="2">
    <name type="scientific">Cladocopium goreaui</name>
    <dbReference type="NCBI Taxonomy" id="2562237"/>
    <lineage>
        <taxon>Eukaryota</taxon>
        <taxon>Sar</taxon>
        <taxon>Alveolata</taxon>
        <taxon>Dinophyceae</taxon>
        <taxon>Suessiales</taxon>
        <taxon>Symbiodiniaceae</taxon>
        <taxon>Cladocopium</taxon>
    </lineage>
</organism>
<evidence type="ECO:0000313" key="2">
    <source>
        <dbReference type="EMBL" id="CAI4017514.1"/>
    </source>
</evidence>
<sequence length="619" mass="70602">MNWSDVPIKQSTRQRLEGIFGDLKYLWYSFDDAAGAQELLRSVLNETEWTDFGQQSVEGLVAWHKAFGPQVKRQRILDCNLSFEYCTHPKRDTASAVHETFEQIMKEDPRFMLDTVKRTQRRSGTGEGPETRAAREQKERDRYALELAGILQEAVLPVSLQVAALQDPNKAALVVLEQAGRIPDSKQLSRDPLWKAHIESWKQELSTNCFPKAAKPYTTAILLALELFVMEMDHEFCLRLIAWCMLVSTWAAMRVDDLQNVMPETVRLSNRGLTLRMARTKTTGGAKLHGPICAFVARDITISGYDWLMEGFQMLQREDLMFPRDYFIPTPGRDWAGFKNKIMEPPAMANYFRIVLGRLGTPRYQDGYWRQNQAMDLVPGAMLLFWSGHSPRHYLTQAAASLGVDKTKRDFLGRWSIGRTGSNAYLHTSRQVVEEVQHLVRDAIVLGAPVLDESELLEDVMHFADKHELVGQRVRRRHTHDYRRSNAEEVFNTFDSDIEQVDAQEKQQVIEAVQREANESQAPGGYFITTSRRTGFRRLHMHGKCPVRSDRCIDSTDVDNVQDAAYDAVCKICQRRISEELGRMTTDHDASSDSGDSSSTNSSEDEAEAEEASEWQPLI</sequence>
<dbReference type="EMBL" id="CAMXCT030006639">
    <property type="protein sequence ID" value="CAL4804826.1"/>
    <property type="molecule type" value="Genomic_DNA"/>
</dbReference>
<dbReference type="AlphaFoldDB" id="A0A9P1M340"/>
<evidence type="ECO:0000313" key="5">
    <source>
        <dbReference type="Proteomes" id="UP001152797"/>
    </source>
</evidence>
<dbReference type="SUPFAM" id="SSF56349">
    <property type="entry name" value="DNA breaking-rejoining enzymes"/>
    <property type="match status" value="1"/>
</dbReference>
<evidence type="ECO:0000256" key="1">
    <source>
        <dbReference type="SAM" id="MobiDB-lite"/>
    </source>
</evidence>
<name>A0A9P1M340_9DINO</name>
<dbReference type="OrthoDB" id="416582at2759"/>
<reference evidence="2" key="1">
    <citation type="submission" date="2022-10" db="EMBL/GenBank/DDBJ databases">
        <authorList>
            <person name="Chen Y."/>
            <person name="Dougan E. K."/>
            <person name="Chan C."/>
            <person name="Rhodes N."/>
            <person name="Thang M."/>
        </authorList>
    </citation>
    <scope>NUCLEOTIDE SEQUENCE</scope>
</reference>
<gene>
    <name evidence="2" type="ORF">C1SCF055_LOCUS42154</name>
</gene>
<dbReference type="EMBL" id="CAMXCT020006639">
    <property type="protein sequence ID" value="CAL1170889.1"/>
    <property type="molecule type" value="Genomic_DNA"/>
</dbReference>
<feature type="compositionally biased region" description="Low complexity" evidence="1">
    <location>
        <begin position="592"/>
        <end position="602"/>
    </location>
</feature>
<evidence type="ECO:0000313" key="3">
    <source>
        <dbReference type="EMBL" id="CAL1170889.1"/>
    </source>
</evidence>
<feature type="region of interest" description="Disordered" evidence="1">
    <location>
        <begin position="583"/>
        <end position="619"/>
    </location>
</feature>
<protein>
    <submittedName>
        <fullName evidence="4">Tyr recombinase domain-containing protein</fullName>
    </submittedName>
</protein>
<comment type="caution">
    <text evidence="2">The sequence shown here is derived from an EMBL/GenBank/DDBJ whole genome shotgun (WGS) entry which is preliminary data.</text>
</comment>
<keyword evidence="5" id="KW-1185">Reference proteome</keyword>
<dbReference type="EMBL" id="CAMXCT010006639">
    <property type="protein sequence ID" value="CAI4017514.1"/>
    <property type="molecule type" value="Genomic_DNA"/>
</dbReference>
<evidence type="ECO:0000313" key="4">
    <source>
        <dbReference type="EMBL" id="CAL4804826.1"/>
    </source>
</evidence>
<dbReference type="Proteomes" id="UP001152797">
    <property type="component" value="Unassembled WGS sequence"/>
</dbReference>
<accession>A0A9P1M340</accession>
<dbReference type="InterPro" id="IPR011010">
    <property type="entry name" value="DNA_brk_join_enz"/>
</dbReference>